<comment type="caution">
    <text evidence="6">The sequence shown here is derived from an EMBL/GenBank/DDBJ whole genome shotgun (WGS) entry which is preliminary data.</text>
</comment>
<organism evidence="6 7">
    <name type="scientific">Wenjunlia tyrosinilytica</name>
    <dbReference type="NCBI Taxonomy" id="1544741"/>
    <lineage>
        <taxon>Bacteria</taxon>
        <taxon>Bacillati</taxon>
        <taxon>Actinomycetota</taxon>
        <taxon>Actinomycetes</taxon>
        <taxon>Kitasatosporales</taxon>
        <taxon>Streptomycetaceae</taxon>
        <taxon>Wenjunlia</taxon>
    </lineage>
</organism>
<dbReference type="Proteomes" id="UP000641932">
    <property type="component" value="Unassembled WGS sequence"/>
</dbReference>
<dbReference type="AlphaFoldDB" id="A0A917ZR37"/>
<evidence type="ECO:0000256" key="1">
    <source>
        <dbReference type="PIRSR" id="PIRSR637460-1"/>
    </source>
</evidence>
<reference evidence="6" key="2">
    <citation type="submission" date="2020-09" db="EMBL/GenBank/DDBJ databases">
        <authorList>
            <person name="Sun Q."/>
            <person name="Zhou Y."/>
        </authorList>
    </citation>
    <scope>NUCLEOTIDE SEQUENCE</scope>
    <source>
        <strain evidence="6">CGMCC 4.7201</strain>
    </source>
</reference>
<evidence type="ECO:0000259" key="5">
    <source>
        <dbReference type="Pfam" id="PF13472"/>
    </source>
</evidence>
<evidence type="ECO:0000256" key="4">
    <source>
        <dbReference type="SAM" id="SignalP"/>
    </source>
</evidence>
<feature type="active site" description="Nucleophile" evidence="1">
    <location>
        <position position="216"/>
    </location>
</feature>
<dbReference type="Pfam" id="PF13472">
    <property type="entry name" value="Lipase_GDSL_2"/>
    <property type="match status" value="1"/>
</dbReference>
<keyword evidence="7" id="KW-1185">Reference proteome</keyword>
<dbReference type="InterPro" id="IPR037460">
    <property type="entry name" value="SEST-like"/>
</dbReference>
<dbReference type="SUPFAM" id="SSF52266">
    <property type="entry name" value="SGNH hydrolase"/>
    <property type="match status" value="1"/>
</dbReference>
<reference evidence="6" key="1">
    <citation type="journal article" date="2014" name="Int. J. Syst. Evol. Microbiol.">
        <title>Complete genome sequence of Corynebacterium casei LMG S-19264T (=DSM 44701T), isolated from a smear-ripened cheese.</title>
        <authorList>
            <consortium name="US DOE Joint Genome Institute (JGI-PGF)"/>
            <person name="Walter F."/>
            <person name="Albersmeier A."/>
            <person name="Kalinowski J."/>
            <person name="Ruckert C."/>
        </authorList>
    </citation>
    <scope>NUCLEOTIDE SEQUENCE</scope>
    <source>
        <strain evidence="6">CGMCC 4.7201</strain>
    </source>
</reference>
<dbReference type="Gene3D" id="3.40.50.1110">
    <property type="entry name" value="SGNH hydrolase"/>
    <property type="match status" value="1"/>
</dbReference>
<evidence type="ECO:0000256" key="3">
    <source>
        <dbReference type="SAM" id="MobiDB-lite"/>
    </source>
</evidence>
<feature type="region of interest" description="Disordered" evidence="3">
    <location>
        <begin position="222"/>
        <end position="241"/>
    </location>
</feature>
<dbReference type="CDD" id="cd01823">
    <property type="entry name" value="SEST_like"/>
    <property type="match status" value="1"/>
</dbReference>
<gene>
    <name evidence="6" type="ORF">GCM10012280_36360</name>
</gene>
<dbReference type="GO" id="GO:0004806">
    <property type="term" value="F:triacylglycerol lipase activity"/>
    <property type="evidence" value="ECO:0007669"/>
    <property type="project" value="TreeGrafter"/>
</dbReference>
<dbReference type="RefSeq" id="WP_189132767.1">
    <property type="nucleotide sequence ID" value="NZ_BMMS01000015.1"/>
</dbReference>
<dbReference type="EMBL" id="BMMS01000015">
    <property type="protein sequence ID" value="GGO90560.1"/>
    <property type="molecule type" value="Genomic_DNA"/>
</dbReference>
<feature type="disulfide bond" evidence="2">
    <location>
        <begin position="236"/>
        <end position="262"/>
    </location>
</feature>
<feature type="chain" id="PRO_5036825880" description="SGNH hydrolase-type esterase domain-containing protein" evidence="4">
    <location>
        <begin position="29"/>
        <end position="458"/>
    </location>
</feature>
<evidence type="ECO:0000256" key="2">
    <source>
        <dbReference type="PIRSR" id="PIRSR637460-2"/>
    </source>
</evidence>
<evidence type="ECO:0000313" key="7">
    <source>
        <dbReference type="Proteomes" id="UP000641932"/>
    </source>
</evidence>
<keyword evidence="4" id="KW-0732">Signal</keyword>
<dbReference type="GO" id="GO:0019433">
    <property type="term" value="P:triglyceride catabolic process"/>
    <property type="evidence" value="ECO:0007669"/>
    <property type="project" value="TreeGrafter"/>
</dbReference>
<proteinExistence type="predicted"/>
<name>A0A917ZR37_9ACTN</name>
<dbReference type="PANTHER" id="PTHR37981:SF1">
    <property type="entry name" value="SGNH HYDROLASE-TYPE ESTERASE DOMAIN-CONTAINING PROTEIN"/>
    <property type="match status" value="1"/>
</dbReference>
<feature type="disulfide bond" evidence="2">
    <location>
        <begin position="373"/>
        <end position="419"/>
    </location>
</feature>
<feature type="region of interest" description="Disordered" evidence="3">
    <location>
        <begin position="25"/>
        <end position="49"/>
    </location>
</feature>
<accession>A0A917ZR37</accession>
<feature type="active site" evidence="1">
    <location>
        <position position="438"/>
    </location>
</feature>
<dbReference type="PANTHER" id="PTHR37981">
    <property type="entry name" value="LIPASE 2"/>
    <property type="match status" value="1"/>
</dbReference>
<keyword evidence="2" id="KW-1015">Disulfide bond</keyword>
<feature type="domain" description="SGNH hydrolase-type esterase" evidence="5">
    <location>
        <begin position="212"/>
        <end position="446"/>
    </location>
</feature>
<feature type="disulfide bond" evidence="2">
    <location>
        <begin position="312"/>
        <end position="319"/>
    </location>
</feature>
<protein>
    <recommendedName>
        <fullName evidence="5">SGNH hydrolase-type esterase domain-containing protein</fullName>
    </recommendedName>
</protein>
<dbReference type="InterPro" id="IPR036514">
    <property type="entry name" value="SGNH_hydro_sf"/>
</dbReference>
<evidence type="ECO:0000313" key="6">
    <source>
        <dbReference type="EMBL" id="GGO90560.1"/>
    </source>
</evidence>
<feature type="signal peptide" evidence="4">
    <location>
        <begin position="1"/>
        <end position="28"/>
    </location>
</feature>
<sequence>MRRERGTACLGAVLLTAALGLPAAGAHAAGSGQDGHRAAPSTAHAGAPLARPVAHPAAKATDQLLTFSEFPVGTAIDKQYQDRGIVFAGSGGGGTPFISPDGANPTSPVLSGSPLFHGGIQGRFVRPSGKQRTVSRFSLDVGYIDDPGSVAVTAYGSDGKQVAKHVVDQTGIVPVTVEAKGIASFRVDEEAGESAGFAIDNVAYPFARDLAALGDSYSSGEANKPFDPGTDSANGCHRSSKGWPRLLAQDSAKVRETRHIACSGATTWALTHKFKGETEQLKQLKDLKEEPGYVTMTMGGNDVGFADILEDCFTPRSNCADDGRLKQAEKDVKDVQSTVEKAYHAIKDTWKNADVVIVGYPRLFPKAAKDEHCFFLSPNEREGLNSLAGKLDTVLAKAAAHEGVEFVSVLETMNGHELCSDDSWIYPINLSGGQQRAHPTLKGQEAIEKVVRKRIESL</sequence>
<dbReference type="InterPro" id="IPR013830">
    <property type="entry name" value="SGNH_hydro"/>
</dbReference>